<dbReference type="AlphaFoldDB" id="A0A7W7HX17"/>
<evidence type="ECO:0000256" key="3">
    <source>
        <dbReference type="ARBA" id="ARBA00022691"/>
    </source>
</evidence>
<evidence type="ECO:0000256" key="1">
    <source>
        <dbReference type="ARBA" id="ARBA00022603"/>
    </source>
</evidence>
<keyword evidence="6" id="KW-1185">Reference proteome</keyword>
<sequence length="267" mass="28542">MLSPEILEYYERGGERERLSAGTGRLEFLRTWDLLSRALPPAPARVLDVGGATGAYAGPLARAGYAVHVIDPVPEHVAAAAGLDGVTAALGDARDLPEPDASADAVLLLGPLYHLPDRADRVAAWREAARVVRPGGVVAGAVISRFASLFDGVVKGYYADPEFVSIVERALRDGVHRNTGAVQRWFTSAYFHRPEEPAAEAAEAGLAEVRTVAVEGPVWMTGERLTEFLADPRLTGIMLDMLRRVEDEPSVLGASSHLLTIATRTAA</sequence>
<dbReference type="CDD" id="cd02440">
    <property type="entry name" value="AdoMet_MTases"/>
    <property type="match status" value="1"/>
</dbReference>
<accession>A0A7W7HX17</accession>
<dbReference type="GO" id="GO:0032259">
    <property type="term" value="P:methylation"/>
    <property type="evidence" value="ECO:0007669"/>
    <property type="project" value="UniProtKB-KW"/>
</dbReference>
<dbReference type="Gene3D" id="3.40.50.150">
    <property type="entry name" value="Vaccinia Virus protein VP39"/>
    <property type="match status" value="1"/>
</dbReference>
<reference evidence="5 6" key="1">
    <citation type="submission" date="2020-08" db="EMBL/GenBank/DDBJ databases">
        <title>Sequencing the genomes of 1000 actinobacteria strains.</title>
        <authorList>
            <person name="Klenk H.-P."/>
        </authorList>
    </citation>
    <scope>NUCLEOTIDE SEQUENCE [LARGE SCALE GENOMIC DNA]</scope>
    <source>
        <strain evidence="5 6">DSM 43149</strain>
    </source>
</reference>
<evidence type="ECO:0000259" key="4">
    <source>
        <dbReference type="Pfam" id="PF08241"/>
    </source>
</evidence>
<dbReference type="RefSeq" id="WP_184993284.1">
    <property type="nucleotide sequence ID" value="NZ_BOMK01000012.1"/>
</dbReference>
<dbReference type="PANTHER" id="PTHR43464">
    <property type="entry name" value="METHYLTRANSFERASE"/>
    <property type="match status" value="1"/>
</dbReference>
<gene>
    <name evidence="5" type="ORF">BJ971_002844</name>
</gene>
<dbReference type="Proteomes" id="UP000578112">
    <property type="component" value="Unassembled WGS sequence"/>
</dbReference>
<keyword evidence="3" id="KW-0949">S-adenosyl-L-methionine</keyword>
<keyword evidence="1 5" id="KW-0489">Methyltransferase</keyword>
<dbReference type="Pfam" id="PF08241">
    <property type="entry name" value="Methyltransf_11"/>
    <property type="match status" value="1"/>
</dbReference>
<dbReference type="InterPro" id="IPR013216">
    <property type="entry name" value="Methyltransf_11"/>
</dbReference>
<organism evidence="5 6">
    <name type="scientific">Actinoplanes digitatis</name>
    <dbReference type="NCBI Taxonomy" id="1868"/>
    <lineage>
        <taxon>Bacteria</taxon>
        <taxon>Bacillati</taxon>
        <taxon>Actinomycetota</taxon>
        <taxon>Actinomycetes</taxon>
        <taxon>Micromonosporales</taxon>
        <taxon>Micromonosporaceae</taxon>
        <taxon>Actinoplanes</taxon>
    </lineage>
</organism>
<evidence type="ECO:0000313" key="6">
    <source>
        <dbReference type="Proteomes" id="UP000578112"/>
    </source>
</evidence>
<protein>
    <submittedName>
        <fullName evidence="5">SAM-dependent methyltransferase</fullName>
    </submittedName>
</protein>
<dbReference type="EMBL" id="JACHNH010000001">
    <property type="protein sequence ID" value="MBB4762288.1"/>
    <property type="molecule type" value="Genomic_DNA"/>
</dbReference>
<name>A0A7W7HX17_9ACTN</name>
<evidence type="ECO:0000256" key="2">
    <source>
        <dbReference type="ARBA" id="ARBA00022679"/>
    </source>
</evidence>
<dbReference type="GO" id="GO:0008757">
    <property type="term" value="F:S-adenosylmethionine-dependent methyltransferase activity"/>
    <property type="evidence" value="ECO:0007669"/>
    <property type="project" value="InterPro"/>
</dbReference>
<keyword evidence="2 5" id="KW-0808">Transferase</keyword>
<dbReference type="InterPro" id="IPR029063">
    <property type="entry name" value="SAM-dependent_MTases_sf"/>
</dbReference>
<comment type="caution">
    <text evidence="5">The sequence shown here is derived from an EMBL/GenBank/DDBJ whole genome shotgun (WGS) entry which is preliminary data.</text>
</comment>
<dbReference type="SUPFAM" id="SSF53335">
    <property type="entry name" value="S-adenosyl-L-methionine-dependent methyltransferases"/>
    <property type="match status" value="1"/>
</dbReference>
<feature type="domain" description="Methyltransferase type 11" evidence="4">
    <location>
        <begin position="47"/>
        <end position="138"/>
    </location>
</feature>
<evidence type="ECO:0000313" key="5">
    <source>
        <dbReference type="EMBL" id="MBB4762288.1"/>
    </source>
</evidence>
<proteinExistence type="predicted"/>
<dbReference type="PANTHER" id="PTHR43464:SF19">
    <property type="entry name" value="UBIQUINONE BIOSYNTHESIS O-METHYLTRANSFERASE, MITOCHONDRIAL"/>
    <property type="match status" value="1"/>
</dbReference>